<proteinExistence type="predicted"/>
<name>A0A654DH13_SPHMU</name>
<accession>A0A654DH13</accession>
<dbReference type="AlphaFoldDB" id="A0A654DH13"/>
<reference evidence="1 4" key="2">
    <citation type="submission" date="2021-01" db="EMBL/GenBank/DDBJ databases">
        <title>FDA dAtabase for Regulatory Grade micrObial Sequences (FDA-ARGOS): Supporting development and validation of Infectious Disease Dx tests.</title>
        <authorList>
            <person name="Sproer C."/>
            <person name="Gronow S."/>
            <person name="Severitt S."/>
            <person name="Schroder I."/>
            <person name="Tallon L."/>
            <person name="Sadzewicz L."/>
            <person name="Zhao X."/>
            <person name="Boylan J."/>
            <person name="Ott S."/>
            <person name="Bowen H."/>
            <person name="Vavikolanu K."/>
            <person name="Mehta A."/>
            <person name="Aluvathingal J."/>
            <person name="Nadendla S."/>
            <person name="Lowell S."/>
            <person name="Myers T."/>
            <person name="Yan Y."/>
            <person name="Sichtig H."/>
        </authorList>
    </citation>
    <scope>NUCLEOTIDE SEQUENCE [LARGE SCALE GENOMIC DNA]</scope>
    <source>
        <strain evidence="1 4">FDAARGOS_1141</strain>
    </source>
</reference>
<protein>
    <submittedName>
        <fullName evidence="2">Uncharacterized protein</fullName>
    </submittedName>
</protein>
<organism evidence="2 3">
    <name type="scientific">Sphingobacterium multivorum</name>
    <dbReference type="NCBI Taxonomy" id="28454"/>
    <lineage>
        <taxon>Bacteria</taxon>
        <taxon>Pseudomonadati</taxon>
        <taxon>Bacteroidota</taxon>
        <taxon>Sphingobacteriia</taxon>
        <taxon>Sphingobacteriales</taxon>
        <taxon>Sphingobacteriaceae</taxon>
        <taxon>Sphingobacterium</taxon>
    </lineage>
</organism>
<keyword evidence="4" id="KW-1185">Reference proteome</keyword>
<evidence type="ECO:0000313" key="1">
    <source>
        <dbReference type="EMBL" id="QQT56112.1"/>
    </source>
</evidence>
<dbReference type="Proteomes" id="UP000595498">
    <property type="component" value="Chromosome"/>
</dbReference>
<reference evidence="2 3" key="1">
    <citation type="submission" date="2019-10" db="EMBL/GenBank/DDBJ databases">
        <authorList>
            <person name="Karimi E."/>
        </authorList>
    </citation>
    <scope>NUCLEOTIDE SEQUENCE [LARGE SCALE GENOMIC DNA]</scope>
    <source>
        <strain evidence="2 3">Sphingobacterium sp. 8BC</strain>
    </source>
</reference>
<evidence type="ECO:0000313" key="2">
    <source>
        <dbReference type="EMBL" id="VXD04454.1"/>
    </source>
</evidence>
<gene>
    <name evidence="1" type="ORF">I6I98_12960</name>
    <name evidence="2" type="ORF">SPHINGO8BC_60212</name>
</gene>
<dbReference type="RefSeq" id="WP_070566626.1">
    <property type="nucleotide sequence ID" value="NZ_CP068086.1"/>
</dbReference>
<evidence type="ECO:0000313" key="3">
    <source>
        <dbReference type="Proteomes" id="UP000432350"/>
    </source>
</evidence>
<dbReference type="EMBL" id="CP068224">
    <property type="protein sequence ID" value="QQT56112.1"/>
    <property type="molecule type" value="Genomic_DNA"/>
</dbReference>
<sequence length="123" mass="13908">MKKAIDWVKEAFEGQKIESIYLYNTSQGVCIGGIEVESGDLLLFNKNKSPVKIAYKPASWQESDDILELLSKMELGEKKTIVLKHIDPFKLREMAIPYAAGLRHNDPYNVVKIDGNTCTIDFT</sequence>
<evidence type="ECO:0000313" key="4">
    <source>
        <dbReference type="Proteomes" id="UP000595498"/>
    </source>
</evidence>
<dbReference type="EMBL" id="CABWMV010000025">
    <property type="protein sequence ID" value="VXD04454.1"/>
    <property type="molecule type" value="Genomic_DNA"/>
</dbReference>
<dbReference type="Proteomes" id="UP000432350">
    <property type="component" value="Unassembled WGS sequence"/>
</dbReference>